<reference evidence="3" key="1">
    <citation type="journal article" date="2019" name="Int. J. Syst. Evol. Microbiol.">
        <title>The Global Catalogue of Microorganisms (GCM) 10K type strain sequencing project: providing services to taxonomists for standard genome sequencing and annotation.</title>
        <authorList>
            <consortium name="The Broad Institute Genomics Platform"/>
            <consortium name="The Broad Institute Genome Sequencing Center for Infectious Disease"/>
            <person name="Wu L."/>
            <person name="Ma J."/>
        </authorList>
    </citation>
    <scope>NUCLEOTIDE SEQUENCE [LARGE SCALE GENOMIC DNA]</scope>
    <source>
        <strain evidence="3">SYNS20</strain>
    </source>
</reference>
<sequence length="117" mass="12873">MRADIAWWDLDGTGHTVDSLYVRLREDDWVRPWNEVPGLALKFWIADRAGNRWGAVMLWDPERPEPGLLPPNRAAELLGGPPSHRESFEVQAAAGATAFETGPEPGSASVQGSYPHA</sequence>
<feature type="region of interest" description="Disordered" evidence="1">
    <location>
        <begin position="65"/>
        <end position="117"/>
    </location>
</feature>
<name>A0ABW2JCV3_9ACTN</name>
<accession>A0ABW2JCV3</accession>
<dbReference type="Gene3D" id="3.30.70.100">
    <property type="match status" value="1"/>
</dbReference>
<dbReference type="RefSeq" id="WP_381826579.1">
    <property type="nucleotide sequence ID" value="NZ_JBHTCF010000001.1"/>
</dbReference>
<evidence type="ECO:0000313" key="2">
    <source>
        <dbReference type="EMBL" id="MFC7303458.1"/>
    </source>
</evidence>
<evidence type="ECO:0000256" key="1">
    <source>
        <dbReference type="SAM" id="MobiDB-lite"/>
    </source>
</evidence>
<dbReference type="EMBL" id="JBHTCF010000001">
    <property type="protein sequence ID" value="MFC7303458.1"/>
    <property type="molecule type" value="Genomic_DNA"/>
</dbReference>
<comment type="caution">
    <text evidence="2">The sequence shown here is derived from an EMBL/GenBank/DDBJ whole genome shotgun (WGS) entry which is preliminary data.</text>
</comment>
<gene>
    <name evidence="2" type="ORF">ACFQVC_04415</name>
</gene>
<organism evidence="2 3">
    <name type="scientific">Streptomyces monticola</name>
    <dbReference type="NCBI Taxonomy" id="2666263"/>
    <lineage>
        <taxon>Bacteria</taxon>
        <taxon>Bacillati</taxon>
        <taxon>Actinomycetota</taxon>
        <taxon>Actinomycetes</taxon>
        <taxon>Kitasatosporales</taxon>
        <taxon>Streptomycetaceae</taxon>
        <taxon>Streptomyces</taxon>
    </lineage>
</organism>
<protein>
    <submittedName>
        <fullName evidence="2">Uncharacterized protein</fullName>
    </submittedName>
</protein>
<evidence type="ECO:0000313" key="3">
    <source>
        <dbReference type="Proteomes" id="UP001596523"/>
    </source>
</evidence>
<dbReference type="Proteomes" id="UP001596523">
    <property type="component" value="Unassembled WGS sequence"/>
</dbReference>
<feature type="compositionally biased region" description="Polar residues" evidence="1">
    <location>
        <begin position="108"/>
        <end position="117"/>
    </location>
</feature>
<keyword evidence="3" id="KW-1185">Reference proteome</keyword>
<proteinExistence type="predicted"/>